<feature type="domain" description="Ig-like" evidence="1">
    <location>
        <begin position="573"/>
        <end position="655"/>
    </location>
</feature>
<dbReference type="Proteomes" id="UP000215902">
    <property type="component" value="Unassembled WGS sequence"/>
</dbReference>
<dbReference type="InterPro" id="IPR013783">
    <property type="entry name" value="Ig-like_fold"/>
</dbReference>
<dbReference type="InterPro" id="IPR036179">
    <property type="entry name" value="Ig-like_dom_sf"/>
</dbReference>
<dbReference type="Gene3D" id="2.60.40.10">
    <property type="entry name" value="Immunoglobulins"/>
    <property type="match status" value="1"/>
</dbReference>
<dbReference type="AlphaFoldDB" id="A0A267FYE9"/>
<dbReference type="SUPFAM" id="SSF48726">
    <property type="entry name" value="Immunoglobulin"/>
    <property type="match status" value="1"/>
</dbReference>
<keyword evidence="3" id="KW-1185">Reference proteome</keyword>
<protein>
    <recommendedName>
        <fullName evidence="1">Ig-like domain-containing protein</fullName>
    </recommendedName>
</protein>
<evidence type="ECO:0000259" key="1">
    <source>
        <dbReference type="PROSITE" id="PS50835"/>
    </source>
</evidence>
<dbReference type="OrthoDB" id="6138780at2759"/>
<comment type="caution">
    <text evidence="2">The sequence shown here is derived from an EMBL/GenBank/DDBJ whole genome shotgun (WGS) entry which is preliminary data.</text>
</comment>
<organism evidence="2 3">
    <name type="scientific">Macrostomum lignano</name>
    <dbReference type="NCBI Taxonomy" id="282301"/>
    <lineage>
        <taxon>Eukaryota</taxon>
        <taxon>Metazoa</taxon>
        <taxon>Spiralia</taxon>
        <taxon>Lophotrochozoa</taxon>
        <taxon>Platyhelminthes</taxon>
        <taxon>Rhabditophora</taxon>
        <taxon>Macrostomorpha</taxon>
        <taxon>Macrostomida</taxon>
        <taxon>Macrostomidae</taxon>
        <taxon>Macrostomum</taxon>
    </lineage>
</organism>
<reference evidence="2 3" key="1">
    <citation type="submission" date="2017-06" db="EMBL/GenBank/DDBJ databases">
        <title>A platform for efficient transgenesis in Macrostomum lignano, a flatworm model organism for stem cell research.</title>
        <authorList>
            <person name="Berezikov E."/>
        </authorList>
    </citation>
    <scope>NUCLEOTIDE SEQUENCE [LARGE SCALE GENOMIC DNA]</scope>
    <source>
        <strain evidence="2">DV1</strain>
        <tissue evidence="2">Whole organism</tissue>
    </source>
</reference>
<proteinExistence type="predicted"/>
<gene>
    <name evidence="2" type="ORF">BOX15_Mlig008232g3</name>
</gene>
<accession>A0A267FYE9</accession>
<dbReference type="InterPro" id="IPR007110">
    <property type="entry name" value="Ig-like_dom"/>
</dbReference>
<dbReference type="EMBL" id="NIVC01000661">
    <property type="protein sequence ID" value="PAA78868.1"/>
    <property type="molecule type" value="Genomic_DNA"/>
</dbReference>
<sequence>SSLKRILLKPESAIHSITIQLSSVQAIFVQAEMREAPPLPLLIALLAFAAGSQTESGAVPPFQCPSTGWHVYSDWHETTCLKLMPNPMLLDEALRTCFESRSRLLSFQHKHSKVQFVNDLIIAANPSESHRGQWLFDPLGIDQRLVKQPHHPEARWLLLCPNVDPSKIELLANTTAVPRNFVCEAPARPAQQRPQIERDPEDAFVTEDLLVPTTGTKSSPFVVTFNCQAFGLPKPTVSWTLVSDEDQLEFSLQPINANVVHSPRLPIDQPGVNLRRLLFYNLQRDCKRELCPTDGIQESSQLIVVNAQLLLADSHKRPPRVACIAANSYGSVLSREAQLMTTRLGHFSSQSVEVFATIGQPVVTSNAIAVKPDAASIECFLTIDGEKAQDRVDLIPMEAVNQATRGGLQLSRAKFDFIVDSSWSQGEERYLCQVSLPNGRLGHVTRERTLLINYKPCQPPECNLAFKPVSVVPGYPAVLSMNPYSSQLIRHGDSFLLECPCTGKRHPVEELLVGWKLNNGANIEALALPTLPQGSVLLLSGADSLRHSGLYACRCHRGATASDWRSVQVNVLPSLTPSQWTREPLLRVRAGKNFSLNCKVDSVKDIVSVSVQPLRNTRPIVSSERIQLNQPSAGRFRLSIFNVTVEDAGLLGCRVVANYSAGYLDVNTYYVALMVEAGIS</sequence>
<feature type="domain" description="Ig-like" evidence="1">
    <location>
        <begin position="476"/>
        <end position="570"/>
    </location>
</feature>
<feature type="non-terminal residue" evidence="2">
    <location>
        <position position="1"/>
    </location>
</feature>
<dbReference type="STRING" id="282301.A0A267FYE9"/>
<name>A0A267FYE9_9PLAT</name>
<evidence type="ECO:0000313" key="2">
    <source>
        <dbReference type="EMBL" id="PAA78868.1"/>
    </source>
</evidence>
<dbReference type="SMART" id="SM00409">
    <property type="entry name" value="IG"/>
    <property type="match status" value="2"/>
</dbReference>
<dbReference type="InterPro" id="IPR003599">
    <property type="entry name" value="Ig_sub"/>
</dbReference>
<evidence type="ECO:0000313" key="3">
    <source>
        <dbReference type="Proteomes" id="UP000215902"/>
    </source>
</evidence>
<dbReference type="PROSITE" id="PS50835">
    <property type="entry name" value="IG_LIKE"/>
    <property type="match status" value="2"/>
</dbReference>